<evidence type="ECO:0000256" key="1">
    <source>
        <dbReference type="ARBA" id="ARBA00006479"/>
    </source>
</evidence>
<name>A0A4V2MNV7_9HYPH</name>
<dbReference type="PROSITE" id="PS01125">
    <property type="entry name" value="ROK"/>
    <property type="match status" value="1"/>
</dbReference>
<dbReference type="RefSeq" id="WP_131566241.1">
    <property type="nucleotide sequence ID" value="NZ_JAINFK010000003.1"/>
</dbReference>
<dbReference type="OrthoDB" id="9810372at2"/>
<dbReference type="Gene3D" id="1.10.10.10">
    <property type="entry name" value="Winged helix-like DNA-binding domain superfamily/Winged helix DNA-binding domain"/>
    <property type="match status" value="1"/>
</dbReference>
<dbReference type="InterPro" id="IPR036388">
    <property type="entry name" value="WH-like_DNA-bd_sf"/>
</dbReference>
<dbReference type="InterPro" id="IPR049874">
    <property type="entry name" value="ROK_cs"/>
</dbReference>
<comment type="caution">
    <text evidence="2">The sequence shown here is derived from an EMBL/GenBank/DDBJ whole genome shotgun (WGS) entry which is preliminary data.</text>
</comment>
<dbReference type="EMBL" id="SJST01000002">
    <property type="protein sequence ID" value="TCD14947.1"/>
    <property type="molecule type" value="Genomic_DNA"/>
</dbReference>
<dbReference type="Pfam" id="PF13412">
    <property type="entry name" value="HTH_24"/>
    <property type="match status" value="1"/>
</dbReference>
<dbReference type="Gene3D" id="3.30.420.40">
    <property type="match status" value="2"/>
</dbReference>
<dbReference type="PANTHER" id="PTHR18964:SF173">
    <property type="entry name" value="GLUCOKINASE"/>
    <property type="match status" value="1"/>
</dbReference>
<dbReference type="AlphaFoldDB" id="A0A4V2MNV7"/>
<dbReference type="InterPro" id="IPR036390">
    <property type="entry name" value="WH_DNA-bd_sf"/>
</dbReference>
<dbReference type="PANTHER" id="PTHR18964">
    <property type="entry name" value="ROK (REPRESSOR, ORF, KINASE) FAMILY"/>
    <property type="match status" value="1"/>
</dbReference>
<dbReference type="InterPro" id="IPR043129">
    <property type="entry name" value="ATPase_NBD"/>
</dbReference>
<reference evidence="2 3" key="1">
    <citation type="journal article" date="2015" name="Antonie Van Leeuwenhoek">
        <title>Oricola cellulosilytica gen. nov., sp. nov., a cellulose-degrading bacterium of the family Phyllobacteriaceae isolated from surface seashore water, and emended descriptions of Mesorhizobium loti and Phyllobacterium myrsinacearum.</title>
        <authorList>
            <person name="Hameed A."/>
            <person name="Shahina M."/>
            <person name="Lai W.A."/>
            <person name="Lin S.Y."/>
            <person name="Young L.S."/>
            <person name="Liu Y.C."/>
            <person name="Hsu Y.H."/>
            <person name="Young C.C."/>
        </authorList>
    </citation>
    <scope>NUCLEOTIDE SEQUENCE [LARGE SCALE GENOMIC DNA]</scope>
    <source>
        <strain evidence="2 3">KCTC 52183</strain>
    </source>
</reference>
<evidence type="ECO:0000313" key="3">
    <source>
        <dbReference type="Proteomes" id="UP000291301"/>
    </source>
</evidence>
<organism evidence="2 3">
    <name type="scientific">Oricola cellulosilytica</name>
    <dbReference type="NCBI Taxonomy" id="1429082"/>
    <lineage>
        <taxon>Bacteria</taxon>
        <taxon>Pseudomonadati</taxon>
        <taxon>Pseudomonadota</taxon>
        <taxon>Alphaproteobacteria</taxon>
        <taxon>Hyphomicrobiales</taxon>
        <taxon>Ahrensiaceae</taxon>
        <taxon>Oricola</taxon>
    </lineage>
</organism>
<comment type="similarity">
    <text evidence="1">Belongs to the ROK (NagC/XylR) family.</text>
</comment>
<dbReference type="Proteomes" id="UP000291301">
    <property type="component" value="Unassembled WGS sequence"/>
</dbReference>
<accession>A0A4V2MNV7</accession>
<keyword evidence="3" id="KW-1185">Reference proteome</keyword>
<sequence>MTMVLRSDDMRRRNRLTIMQIVRRRKEISRSEIAQAAALSPATVSTITSDLISEGVLISQTGENPAGTGRGRPSVGLSMNPEFRYAVLLILKTGAVNVAIVDYAGAVVAQQDFRLEMTSITQPEFRSKLTAEIRQTWSASGLDHGLLARISVGIQGVTGSGGRRMLWSPITPLTEVPIGDWLRDEFGVPVRLANDCDLIARALHVREPEIYHENFAAILLAHGVGMGLFLRGQIVNGTRSSGTEFGHMMYMPDGALCRCGSRGCIEAYAGDYALIRSYSGQIDDCPPPPRVEPAEVDRVAEAARSGDVRAVRTFDAAGRAIGSGLAGMFALVDPFRIVLVGHGAEAFDLMEDAIRRTLKNCNAMSAEDIPIDLFPEELPLILEGCGIDALTEIDAAQADQVGEPVRT</sequence>
<dbReference type="SUPFAM" id="SSF53067">
    <property type="entry name" value="Actin-like ATPase domain"/>
    <property type="match status" value="1"/>
</dbReference>
<dbReference type="InterPro" id="IPR000600">
    <property type="entry name" value="ROK"/>
</dbReference>
<protein>
    <submittedName>
        <fullName evidence="2">ROK family transcriptional regulator</fullName>
    </submittedName>
</protein>
<dbReference type="SUPFAM" id="SSF46785">
    <property type="entry name" value="Winged helix' DNA-binding domain"/>
    <property type="match status" value="1"/>
</dbReference>
<gene>
    <name evidence="2" type="ORF">E0D97_05165</name>
</gene>
<evidence type="ECO:0000313" key="2">
    <source>
        <dbReference type="EMBL" id="TCD14947.1"/>
    </source>
</evidence>
<proteinExistence type="inferred from homology"/>
<dbReference type="Pfam" id="PF00480">
    <property type="entry name" value="ROK"/>
    <property type="match status" value="1"/>
</dbReference>